<dbReference type="InterPro" id="IPR005225">
    <property type="entry name" value="Small_GTP-bd"/>
</dbReference>
<evidence type="ECO:0000313" key="11">
    <source>
        <dbReference type="EMBL" id="KAK1803117.1"/>
    </source>
</evidence>
<dbReference type="GO" id="GO:0007165">
    <property type="term" value="P:signal transduction"/>
    <property type="evidence" value="ECO:0007669"/>
    <property type="project" value="TreeGrafter"/>
</dbReference>
<dbReference type="SMART" id="SM00175">
    <property type="entry name" value="RAB"/>
    <property type="match status" value="1"/>
</dbReference>
<dbReference type="EMBL" id="JAROKS010000006">
    <property type="protein sequence ID" value="KAK1803117.1"/>
    <property type="molecule type" value="Genomic_DNA"/>
</dbReference>
<evidence type="ECO:0000256" key="10">
    <source>
        <dbReference type="SAM" id="MobiDB-lite"/>
    </source>
</evidence>
<gene>
    <name evidence="11" type="ORF">P4O66_021646</name>
</gene>
<comment type="caution">
    <text evidence="11">The sequence shown here is derived from an EMBL/GenBank/DDBJ whole genome shotgun (WGS) entry which is preliminary data.</text>
</comment>
<evidence type="ECO:0008006" key="13">
    <source>
        <dbReference type="Google" id="ProtNLM"/>
    </source>
</evidence>
<feature type="non-terminal residue" evidence="11">
    <location>
        <position position="1"/>
    </location>
</feature>
<evidence type="ECO:0000256" key="3">
    <source>
        <dbReference type="ARBA" id="ARBA00022481"/>
    </source>
</evidence>
<dbReference type="GO" id="GO:0005525">
    <property type="term" value="F:GTP binding"/>
    <property type="evidence" value="ECO:0007669"/>
    <property type="project" value="UniProtKB-KW"/>
</dbReference>
<reference evidence="11" key="1">
    <citation type="submission" date="2023-03" db="EMBL/GenBank/DDBJ databases">
        <title>Electrophorus voltai genome.</title>
        <authorList>
            <person name="Bian C."/>
        </authorList>
    </citation>
    <scope>NUCLEOTIDE SEQUENCE</scope>
    <source>
        <strain evidence="11">CB-2022</strain>
        <tissue evidence="11">Muscle</tissue>
    </source>
</reference>
<accession>A0AAD9E5P4</accession>
<dbReference type="AlphaFoldDB" id="A0AAD9E5P4"/>
<dbReference type="PROSITE" id="PS51421">
    <property type="entry name" value="RAS"/>
    <property type="match status" value="1"/>
</dbReference>
<keyword evidence="5" id="KW-0342">GTP-binding</keyword>
<comment type="subcellular location">
    <subcellularLocation>
        <location evidence="1">Cell membrane</location>
        <topology evidence="1">Lipid-anchor</topology>
    </subcellularLocation>
</comment>
<dbReference type="SMART" id="SM00173">
    <property type="entry name" value="RAS"/>
    <property type="match status" value="1"/>
</dbReference>
<keyword evidence="2" id="KW-1003">Cell membrane</keyword>
<evidence type="ECO:0000256" key="8">
    <source>
        <dbReference type="ARBA" id="ARBA00023289"/>
    </source>
</evidence>
<evidence type="ECO:0000256" key="2">
    <source>
        <dbReference type="ARBA" id="ARBA00022475"/>
    </source>
</evidence>
<dbReference type="InterPro" id="IPR027417">
    <property type="entry name" value="P-loop_NTPase"/>
</dbReference>
<dbReference type="PROSITE" id="PS51419">
    <property type="entry name" value="RAB"/>
    <property type="match status" value="1"/>
</dbReference>
<evidence type="ECO:0000256" key="4">
    <source>
        <dbReference type="ARBA" id="ARBA00022741"/>
    </source>
</evidence>
<proteinExistence type="inferred from homology"/>
<dbReference type="PANTHER" id="PTHR46149">
    <property type="entry name" value="MIP08469P"/>
    <property type="match status" value="1"/>
</dbReference>
<evidence type="ECO:0000313" key="12">
    <source>
        <dbReference type="Proteomes" id="UP001239994"/>
    </source>
</evidence>
<keyword evidence="6" id="KW-0472">Membrane</keyword>
<comment type="similarity">
    <text evidence="9">Belongs to the small GTPase superfamily. RasD family.</text>
</comment>
<evidence type="ECO:0000256" key="7">
    <source>
        <dbReference type="ARBA" id="ARBA00023288"/>
    </source>
</evidence>
<keyword evidence="12" id="KW-1185">Reference proteome</keyword>
<evidence type="ECO:0000256" key="9">
    <source>
        <dbReference type="ARBA" id="ARBA00038061"/>
    </source>
</evidence>
<dbReference type="Proteomes" id="UP001239994">
    <property type="component" value="Unassembled WGS sequence"/>
</dbReference>
<dbReference type="NCBIfam" id="TIGR00231">
    <property type="entry name" value="small_GTP"/>
    <property type="match status" value="1"/>
</dbReference>
<sequence length="439" mass="47873">MARDAPISSRCPGCTGEYLRQSALDLKLDARLSTADWRSLLLSAVAFNSDPILPVTTKGMEIKSNAVISAGSPNPAVSVIPPGCALGAPKFPARSSKILLAYKSATQHLNATGFRVTTISKAGMGIVKLATTQLKHQDKKVRVGRTSGAGNRRPSVDSSTSKRSPLDQLAALMLHGQARFRQLSQESPCDTKPQNCRRVVVLGAPRVGKTSILRRFLRDGFEEQYEPTSEDFHRKLYHIRGETYQIEILDASGERDFPAKRRLSILTGDIFLLVFSLDDRSSFEEVCALWSEITTAKSALLKSKGKANVPTVVCANKVDLPTEQHAVSRMEVHSAFADGCAFFETSAKDSVNLEQVFEALAKRGGLPLETGPSQHRKVSIRSYQALRAARQVGRGGKADIACGVLYPLARRPSFSTDLRLVLASQANRKPSKPNKKCKI</sequence>
<dbReference type="FunFam" id="3.40.50.300:FF:000475">
    <property type="entry name" value="GTP-binding protein Rhes"/>
    <property type="match status" value="1"/>
</dbReference>
<name>A0AAD9E5P4_9TELE</name>
<dbReference type="Gene3D" id="3.40.50.300">
    <property type="entry name" value="P-loop containing nucleotide triphosphate hydrolases"/>
    <property type="match status" value="1"/>
</dbReference>
<protein>
    <recommendedName>
        <fullName evidence="13">Small monomeric GTPase</fullName>
    </recommendedName>
</protein>
<dbReference type="PANTHER" id="PTHR46149:SF2">
    <property type="entry name" value="GTP-BINDING PROTEIN RHES"/>
    <property type="match status" value="1"/>
</dbReference>
<keyword evidence="3" id="KW-0488">Methylation</keyword>
<evidence type="ECO:0000256" key="1">
    <source>
        <dbReference type="ARBA" id="ARBA00004193"/>
    </source>
</evidence>
<feature type="region of interest" description="Disordered" evidence="10">
    <location>
        <begin position="137"/>
        <end position="163"/>
    </location>
</feature>
<dbReference type="GO" id="GO:0005886">
    <property type="term" value="C:plasma membrane"/>
    <property type="evidence" value="ECO:0007669"/>
    <property type="project" value="UniProtKB-SubCell"/>
</dbReference>
<keyword evidence="8" id="KW-0636">Prenylation</keyword>
<dbReference type="SMART" id="SM00174">
    <property type="entry name" value="RHO"/>
    <property type="match status" value="1"/>
</dbReference>
<dbReference type="InterPro" id="IPR052236">
    <property type="entry name" value="Small_GTPase_RasD"/>
</dbReference>
<keyword evidence="4" id="KW-0547">Nucleotide-binding</keyword>
<organism evidence="11 12">
    <name type="scientific">Electrophorus voltai</name>
    <dbReference type="NCBI Taxonomy" id="2609070"/>
    <lineage>
        <taxon>Eukaryota</taxon>
        <taxon>Metazoa</taxon>
        <taxon>Chordata</taxon>
        <taxon>Craniata</taxon>
        <taxon>Vertebrata</taxon>
        <taxon>Euteleostomi</taxon>
        <taxon>Actinopterygii</taxon>
        <taxon>Neopterygii</taxon>
        <taxon>Teleostei</taxon>
        <taxon>Ostariophysi</taxon>
        <taxon>Gymnotiformes</taxon>
        <taxon>Gymnotoidei</taxon>
        <taxon>Gymnotidae</taxon>
        <taxon>Electrophorus</taxon>
    </lineage>
</organism>
<dbReference type="Pfam" id="PF00071">
    <property type="entry name" value="Ras"/>
    <property type="match status" value="1"/>
</dbReference>
<dbReference type="InterPro" id="IPR001806">
    <property type="entry name" value="Small_GTPase"/>
</dbReference>
<evidence type="ECO:0000256" key="5">
    <source>
        <dbReference type="ARBA" id="ARBA00023134"/>
    </source>
</evidence>
<dbReference type="GO" id="GO:0031681">
    <property type="term" value="F:G-protein beta-subunit binding"/>
    <property type="evidence" value="ECO:0007669"/>
    <property type="project" value="TreeGrafter"/>
</dbReference>
<dbReference type="PRINTS" id="PR00449">
    <property type="entry name" value="RASTRNSFRMNG"/>
</dbReference>
<dbReference type="GO" id="GO:0003924">
    <property type="term" value="F:GTPase activity"/>
    <property type="evidence" value="ECO:0007669"/>
    <property type="project" value="InterPro"/>
</dbReference>
<keyword evidence="7" id="KW-0449">Lipoprotein</keyword>
<dbReference type="SUPFAM" id="SSF52540">
    <property type="entry name" value="P-loop containing nucleoside triphosphate hydrolases"/>
    <property type="match status" value="1"/>
</dbReference>
<evidence type="ECO:0000256" key="6">
    <source>
        <dbReference type="ARBA" id="ARBA00023136"/>
    </source>
</evidence>